<dbReference type="InterPro" id="IPR004358">
    <property type="entry name" value="Sig_transdc_His_kin-like_C"/>
</dbReference>
<dbReference type="NCBIfam" id="NF008318">
    <property type="entry name" value="PRK11107.1"/>
    <property type="match status" value="1"/>
</dbReference>
<dbReference type="GO" id="GO:0005524">
    <property type="term" value="F:ATP binding"/>
    <property type="evidence" value="ECO:0007669"/>
    <property type="project" value="UniProtKB-KW"/>
</dbReference>
<dbReference type="SUPFAM" id="SSF158472">
    <property type="entry name" value="HAMP domain-like"/>
    <property type="match status" value="1"/>
</dbReference>
<keyword evidence="4" id="KW-1003">Cell membrane</keyword>
<dbReference type="Pfam" id="PF00512">
    <property type="entry name" value="HisKA"/>
    <property type="match status" value="1"/>
</dbReference>
<dbReference type="Gene3D" id="6.10.340.10">
    <property type="match status" value="1"/>
</dbReference>
<feature type="domain" description="Histidine kinase" evidence="19">
    <location>
        <begin position="276"/>
        <end position="497"/>
    </location>
</feature>
<evidence type="ECO:0000256" key="9">
    <source>
        <dbReference type="ARBA" id="ARBA00022741"/>
    </source>
</evidence>
<feature type="domain" description="Response regulatory" evidence="20">
    <location>
        <begin position="646"/>
        <end position="762"/>
    </location>
</feature>
<keyword evidence="9" id="KW-0547">Nucleotide-binding</keyword>
<dbReference type="InterPro" id="IPR001789">
    <property type="entry name" value="Sig_transdc_resp-reg_receiver"/>
</dbReference>
<dbReference type="InterPro" id="IPR036097">
    <property type="entry name" value="HisK_dim/P_sf"/>
</dbReference>
<evidence type="ECO:0000259" key="21">
    <source>
        <dbReference type="PROSITE" id="PS50885"/>
    </source>
</evidence>
<dbReference type="InterPro" id="IPR003660">
    <property type="entry name" value="HAMP_dom"/>
</dbReference>
<dbReference type="SMART" id="SM00304">
    <property type="entry name" value="HAMP"/>
    <property type="match status" value="1"/>
</dbReference>
<feature type="modified residue" description="4-aspartylphosphate" evidence="16">
    <location>
        <position position="695"/>
    </location>
</feature>
<keyword evidence="5" id="KW-0997">Cell inner membrane</keyword>
<dbReference type="PROSITE" id="PS50110">
    <property type="entry name" value="RESPONSE_REGULATORY"/>
    <property type="match status" value="1"/>
</dbReference>
<dbReference type="CDD" id="cd17546">
    <property type="entry name" value="REC_hyHK_CKI1_RcsC-like"/>
    <property type="match status" value="1"/>
</dbReference>
<dbReference type="SMART" id="SM00387">
    <property type="entry name" value="HATPase_c"/>
    <property type="match status" value="1"/>
</dbReference>
<dbReference type="PANTHER" id="PTHR45339">
    <property type="entry name" value="HYBRID SIGNAL TRANSDUCTION HISTIDINE KINASE J"/>
    <property type="match status" value="1"/>
</dbReference>
<dbReference type="PANTHER" id="PTHR45339:SF1">
    <property type="entry name" value="HYBRID SIGNAL TRANSDUCTION HISTIDINE KINASE J"/>
    <property type="match status" value="1"/>
</dbReference>
<dbReference type="FunFam" id="1.10.287.130:FF:000003">
    <property type="entry name" value="Histidine kinase"/>
    <property type="match status" value="1"/>
</dbReference>
<dbReference type="Gene3D" id="3.40.50.2300">
    <property type="match status" value="1"/>
</dbReference>
<evidence type="ECO:0000256" key="18">
    <source>
        <dbReference type="SAM" id="Phobius"/>
    </source>
</evidence>
<dbReference type="InterPro" id="IPR003594">
    <property type="entry name" value="HATPase_dom"/>
</dbReference>
<keyword evidence="14 18" id="KW-0472">Membrane</keyword>
<keyword evidence="11" id="KW-0067">ATP-binding</keyword>
<evidence type="ECO:0000313" key="23">
    <source>
        <dbReference type="EMBL" id="HAB5239791.1"/>
    </source>
</evidence>
<dbReference type="InterPro" id="IPR003661">
    <property type="entry name" value="HisK_dim/P_dom"/>
</dbReference>
<reference evidence="23" key="2">
    <citation type="submission" date="2019-10" db="EMBL/GenBank/DDBJ databases">
        <authorList>
            <consortium name="NCBI Pathogen Detection Project"/>
        </authorList>
    </citation>
    <scope>NUCLEOTIDE SEQUENCE</scope>
    <source>
        <strain evidence="23">Salmonella enterica</strain>
    </source>
</reference>
<feature type="transmembrane region" description="Helical" evidence="18">
    <location>
        <begin position="154"/>
        <end position="176"/>
    </location>
</feature>
<keyword evidence="6 16" id="KW-0597">Phosphoprotein</keyword>
<dbReference type="CDD" id="cd06225">
    <property type="entry name" value="HAMP"/>
    <property type="match status" value="1"/>
</dbReference>
<dbReference type="SUPFAM" id="SSF55874">
    <property type="entry name" value="ATPase domain of HSP90 chaperone/DNA topoisomerase II/histidine kinase"/>
    <property type="match status" value="1"/>
</dbReference>
<dbReference type="InterPro" id="IPR011006">
    <property type="entry name" value="CheY-like_superfamily"/>
</dbReference>
<evidence type="ECO:0000256" key="10">
    <source>
        <dbReference type="ARBA" id="ARBA00022777"/>
    </source>
</evidence>
<comment type="caution">
    <text evidence="23">The sequence shown here is derived from an EMBL/GenBank/DDBJ whole genome shotgun (WGS) entry which is preliminary data.</text>
</comment>
<comment type="catalytic activity">
    <reaction evidence="1">
        <text>ATP + protein L-histidine = ADP + protein N-phospho-L-histidine.</text>
        <dbReference type="EC" id="2.7.13.3"/>
    </reaction>
</comment>
<dbReference type="GO" id="GO:0005886">
    <property type="term" value="C:plasma membrane"/>
    <property type="evidence" value="ECO:0007669"/>
    <property type="project" value="UniProtKB-SubCell"/>
</dbReference>
<dbReference type="AlphaFoldDB" id="A0A6Y3RFG8"/>
<protein>
    <recommendedName>
        <fullName evidence="3">histidine kinase</fullName>
        <ecNumber evidence="3">2.7.13.3</ecNumber>
    </recommendedName>
</protein>
<sequence>MLSIFFVVHRYNDLQRQLEDAGASIIEPLAVSSEYGMNLQNRESIGQLISVLHRRHSDIVRAISVYDDHNRLFVTSNFHLDPSQMQLPAGAPFPRRLSVDRHGDIMILRTPIISESYSPDESAIADAKNTKNMLGYVALELDLKSVRLQQYKEIFISSVMMLFCIGIALIFGWRLMRDVTGPIRNMVNTVDRIRRGQLDSRVEGFMLGELDMLKNGINSMAMSLAAYHEEMQHNIDQATSDLRETLEQMEIQNVELDLAKKRAQEAARIKSEFLANMSHELRTPLNGVIGFTRLTLKTELNPTQRDHLNTIERSANNLLAIINDVLDFSKLEAGKLILESIPFPLRNTLDEVVTLLAHSSHDKGLELTLNIKNDVPDNVIGDPLRLQQVITNLVGNAIKFTESGNIDILVEKRALSNTKVQIEVQIRDTGIGIPERDQSRLFQAFRQADASISRRHGGTGLGLVITQKLVNEMGGDISFHSQPNRGSTFWFHINLDLNPNVIIDGPSTACLAGKRLAYVEPNATAAQCTLDLLSDTPVEVVYSPTFSALPLAHYDIMILSVPVTFREPLTMQHERLAKAASMTDFLLLALPCHAQINAEKLKQGGAAACLLKPLTSTRLLPALTEYCQLNHHPEPLLMDTSKITMTVMAVDDNPANLKLIGALLEDKVQHVELCDSGHQAVDRAKQMQFDLILMDIQMPDMDGIRACELIHQLPHQQQTPVIAVTAHAMAGQKEKLLSAGMNDYLAKPIEEEKLHNLLLRYKPGANVAARLMAPEPAEFIFNPNATLDWQLALRQAAGKPDLARDMLQMLIDFLPEVRNKIEEQLVGENPNGLVDLVHKLHGSCGYSGVPRMKNLCQLIEQQLRSGVHEEELEPEFLELLDEMDNVAREAKKILG</sequence>
<dbReference type="SMART" id="SM00073">
    <property type="entry name" value="HPT"/>
    <property type="match status" value="1"/>
</dbReference>
<keyword evidence="17" id="KW-0175">Coiled coil</keyword>
<name>A0A6Y3RFG8_SALTM</name>
<keyword evidence="8 18" id="KW-0812">Transmembrane</keyword>
<dbReference type="Gene3D" id="1.10.287.130">
    <property type="match status" value="1"/>
</dbReference>
<reference evidence="23" key="1">
    <citation type="journal article" date="2018" name="Genome Biol.">
        <title>SKESA: strategic k-mer extension for scrupulous assemblies.</title>
        <authorList>
            <person name="Souvorov A."/>
            <person name="Agarwala R."/>
            <person name="Lipman D.J."/>
        </authorList>
    </citation>
    <scope>NUCLEOTIDE SEQUENCE</scope>
    <source>
        <strain evidence="23">Salmonella enterica</strain>
    </source>
</reference>
<comment type="subcellular location">
    <subcellularLocation>
        <location evidence="2">Cell inner membrane</location>
        <topology evidence="2">Multi-pass membrane protein</topology>
    </subcellularLocation>
</comment>
<evidence type="ECO:0000256" key="11">
    <source>
        <dbReference type="ARBA" id="ARBA00022840"/>
    </source>
</evidence>
<feature type="coiled-coil region" evidence="17">
    <location>
        <begin position="228"/>
        <end position="266"/>
    </location>
</feature>
<evidence type="ECO:0000256" key="14">
    <source>
        <dbReference type="ARBA" id="ARBA00023136"/>
    </source>
</evidence>
<feature type="modified residue" description="Phosphohistidine" evidence="15">
    <location>
        <position position="838"/>
    </location>
</feature>
<dbReference type="Pfam" id="PF00672">
    <property type="entry name" value="HAMP"/>
    <property type="match status" value="1"/>
</dbReference>
<dbReference type="Pfam" id="PF02518">
    <property type="entry name" value="HATPase_c"/>
    <property type="match status" value="1"/>
</dbReference>
<evidence type="ECO:0000256" key="12">
    <source>
        <dbReference type="ARBA" id="ARBA00022989"/>
    </source>
</evidence>
<evidence type="ECO:0000256" key="15">
    <source>
        <dbReference type="PROSITE-ProRule" id="PRU00110"/>
    </source>
</evidence>
<feature type="domain" description="HAMP" evidence="21">
    <location>
        <begin position="177"/>
        <end position="229"/>
    </location>
</feature>
<dbReference type="SUPFAM" id="SSF47384">
    <property type="entry name" value="Homodimeric domain of signal transducing histidine kinase"/>
    <property type="match status" value="1"/>
</dbReference>
<dbReference type="SMART" id="SM00388">
    <property type="entry name" value="HisKA"/>
    <property type="match status" value="1"/>
</dbReference>
<organism evidence="23">
    <name type="scientific">Salmonella typhimurium</name>
    <dbReference type="NCBI Taxonomy" id="90371"/>
    <lineage>
        <taxon>Bacteria</taxon>
        <taxon>Pseudomonadati</taxon>
        <taxon>Pseudomonadota</taxon>
        <taxon>Gammaproteobacteria</taxon>
        <taxon>Enterobacterales</taxon>
        <taxon>Enterobacteriaceae</taxon>
        <taxon>Salmonella</taxon>
    </lineage>
</organism>
<dbReference type="CDD" id="cd16922">
    <property type="entry name" value="HATPase_EvgS-ArcB-TorS-like"/>
    <property type="match status" value="1"/>
</dbReference>
<evidence type="ECO:0000256" key="3">
    <source>
        <dbReference type="ARBA" id="ARBA00012438"/>
    </source>
</evidence>
<evidence type="ECO:0000256" key="13">
    <source>
        <dbReference type="ARBA" id="ARBA00023012"/>
    </source>
</evidence>
<dbReference type="CDD" id="cd00082">
    <property type="entry name" value="HisKA"/>
    <property type="match status" value="1"/>
</dbReference>
<dbReference type="PRINTS" id="PR00344">
    <property type="entry name" value="BCTRLSENSOR"/>
</dbReference>
<evidence type="ECO:0000259" key="22">
    <source>
        <dbReference type="PROSITE" id="PS50894"/>
    </source>
</evidence>
<dbReference type="RefSeq" id="WP_064305574.1">
    <property type="nucleotide sequence ID" value="NZ_RXNJ01000019.1"/>
</dbReference>
<evidence type="ECO:0000256" key="4">
    <source>
        <dbReference type="ARBA" id="ARBA00022475"/>
    </source>
</evidence>
<dbReference type="Pfam" id="PF09984">
    <property type="entry name" value="sCache_4"/>
    <property type="match status" value="1"/>
</dbReference>
<evidence type="ECO:0000256" key="6">
    <source>
        <dbReference type="ARBA" id="ARBA00022553"/>
    </source>
</evidence>
<evidence type="ECO:0000256" key="5">
    <source>
        <dbReference type="ARBA" id="ARBA00022519"/>
    </source>
</evidence>
<dbReference type="SUPFAM" id="SSF47226">
    <property type="entry name" value="Histidine-containing phosphotransfer domain, HPT domain"/>
    <property type="match status" value="1"/>
</dbReference>
<dbReference type="InterPro" id="IPR019247">
    <property type="entry name" value="Histidine_kinase_BarA_N"/>
</dbReference>
<evidence type="ECO:0000256" key="16">
    <source>
        <dbReference type="PROSITE-ProRule" id="PRU00169"/>
    </source>
</evidence>
<keyword evidence="10 23" id="KW-0418">Kinase</keyword>
<dbReference type="InterPro" id="IPR005467">
    <property type="entry name" value="His_kinase_dom"/>
</dbReference>
<dbReference type="FunFam" id="3.40.50.2300:FF:000109">
    <property type="entry name" value="Histidine kinase"/>
    <property type="match status" value="1"/>
</dbReference>
<evidence type="ECO:0000259" key="20">
    <source>
        <dbReference type="PROSITE" id="PS50110"/>
    </source>
</evidence>
<accession>A0A6Y3RFG8</accession>
<evidence type="ECO:0000256" key="7">
    <source>
        <dbReference type="ARBA" id="ARBA00022679"/>
    </source>
</evidence>
<feature type="domain" description="HPt" evidence="22">
    <location>
        <begin position="799"/>
        <end position="895"/>
    </location>
</feature>
<dbReference type="EMBL" id="DAAGZU010000012">
    <property type="protein sequence ID" value="HAB5239791.1"/>
    <property type="molecule type" value="Genomic_DNA"/>
</dbReference>
<dbReference type="InterPro" id="IPR036641">
    <property type="entry name" value="HPT_dom_sf"/>
</dbReference>
<evidence type="ECO:0000256" key="8">
    <source>
        <dbReference type="ARBA" id="ARBA00022692"/>
    </source>
</evidence>
<proteinExistence type="predicted"/>
<dbReference type="InterPro" id="IPR008207">
    <property type="entry name" value="Sig_transdc_His_kin_Hpt_dom"/>
</dbReference>
<gene>
    <name evidence="23" type="primary">barA</name>
    <name evidence="23" type="ORF">GB139_17210</name>
</gene>
<dbReference type="SUPFAM" id="SSF52172">
    <property type="entry name" value="CheY-like"/>
    <property type="match status" value="1"/>
</dbReference>
<dbReference type="Pfam" id="PF00072">
    <property type="entry name" value="Response_reg"/>
    <property type="match status" value="1"/>
</dbReference>
<dbReference type="EC" id="2.7.13.3" evidence="3"/>
<dbReference type="InterPro" id="IPR036890">
    <property type="entry name" value="HATPase_C_sf"/>
</dbReference>
<evidence type="ECO:0000256" key="2">
    <source>
        <dbReference type="ARBA" id="ARBA00004429"/>
    </source>
</evidence>
<dbReference type="CDD" id="cd00088">
    <property type="entry name" value="HPT"/>
    <property type="match status" value="1"/>
</dbReference>
<dbReference type="GO" id="GO:0000155">
    <property type="term" value="F:phosphorelay sensor kinase activity"/>
    <property type="evidence" value="ECO:0007669"/>
    <property type="project" value="InterPro"/>
</dbReference>
<dbReference type="SMART" id="SM00448">
    <property type="entry name" value="REC"/>
    <property type="match status" value="1"/>
</dbReference>
<dbReference type="PROSITE" id="PS50109">
    <property type="entry name" value="HIS_KIN"/>
    <property type="match status" value="1"/>
</dbReference>
<dbReference type="PROSITE" id="PS50894">
    <property type="entry name" value="HPT"/>
    <property type="match status" value="1"/>
</dbReference>
<dbReference type="Gene3D" id="1.20.120.160">
    <property type="entry name" value="HPT domain"/>
    <property type="match status" value="1"/>
</dbReference>
<evidence type="ECO:0000256" key="1">
    <source>
        <dbReference type="ARBA" id="ARBA00000085"/>
    </source>
</evidence>
<keyword evidence="12 18" id="KW-1133">Transmembrane helix</keyword>
<dbReference type="Gene3D" id="3.30.565.10">
    <property type="entry name" value="Histidine kinase-like ATPase, C-terminal domain"/>
    <property type="match status" value="1"/>
</dbReference>
<keyword evidence="13" id="KW-0902">Two-component regulatory system</keyword>
<dbReference type="Pfam" id="PF01627">
    <property type="entry name" value="Hpt"/>
    <property type="match status" value="1"/>
</dbReference>
<dbReference type="FunFam" id="3.30.565.10:FF:000020">
    <property type="entry name" value="Histidine kinase"/>
    <property type="match status" value="1"/>
</dbReference>
<keyword evidence="7 23" id="KW-0808">Transferase</keyword>
<evidence type="ECO:0000259" key="19">
    <source>
        <dbReference type="PROSITE" id="PS50109"/>
    </source>
</evidence>
<evidence type="ECO:0000256" key="17">
    <source>
        <dbReference type="SAM" id="Coils"/>
    </source>
</evidence>
<dbReference type="PROSITE" id="PS50885">
    <property type="entry name" value="HAMP"/>
    <property type="match status" value="1"/>
</dbReference>